<proteinExistence type="predicted"/>
<dbReference type="Pfam" id="PF13426">
    <property type="entry name" value="PAS_9"/>
    <property type="match status" value="1"/>
</dbReference>
<keyword evidence="3" id="KW-1185">Reference proteome</keyword>
<dbReference type="CDD" id="cd00093">
    <property type="entry name" value="HTH_XRE"/>
    <property type="match status" value="1"/>
</dbReference>
<dbReference type="AlphaFoldDB" id="A0A229UK39"/>
<dbReference type="EMBL" id="NMQW01000039">
    <property type="protein sequence ID" value="OXM83675.1"/>
    <property type="molecule type" value="Genomic_DNA"/>
</dbReference>
<organism evidence="2 3">
    <name type="scientific">Paenibacillus rigui</name>
    <dbReference type="NCBI Taxonomy" id="554312"/>
    <lineage>
        <taxon>Bacteria</taxon>
        <taxon>Bacillati</taxon>
        <taxon>Bacillota</taxon>
        <taxon>Bacilli</taxon>
        <taxon>Bacillales</taxon>
        <taxon>Paenibacillaceae</taxon>
        <taxon>Paenibacillus</taxon>
    </lineage>
</organism>
<dbReference type="InterPro" id="IPR010982">
    <property type="entry name" value="Lambda_DNA-bd_dom_sf"/>
</dbReference>
<dbReference type="Gene3D" id="1.10.260.40">
    <property type="entry name" value="lambda repressor-like DNA-binding domains"/>
    <property type="match status" value="1"/>
</dbReference>
<dbReference type="InterPro" id="IPR001387">
    <property type="entry name" value="Cro/C1-type_HTH"/>
</dbReference>
<name>A0A229UK39_9BACL</name>
<comment type="caution">
    <text evidence="2">The sequence shown here is derived from an EMBL/GenBank/DDBJ whole genome shotgun (WGS) entry which is preliminary data.</text>
</comment>
<dbReference type="CDD" id="cd00130">
    <property type="entry name" value="PAS"/>
    <property type="match status" value="1"/>
</dbReference>
<evidence type="ECO:0000313" key="2">
    <source>
        <dbReference type="EMBL" id="OXM83675.1"/>
    </source>
</evidence>
<dbReference type="SUPFAM" id="SSF55785">
    <property type="entry name" value="PYP-like sensor domain (PAS domain)"/>
    <property type="match status" value="1"/>
</dbReference>
<evidence type="ECO:0000313" key="3">
    <source>
        <dbReference type="Proteomes" id="UP000215509"/>
    </source>
</evidence>
<dbReference type="Pfam" id="PF13443">
    <property type="entry name" value="HTH_26"/>
    <property type="match status" value="1"/>
</dbReference>
<dbReference type="SMART" id="SM00530">
    <property type="entry name" value="HTH_XRE"/>
    <property type="match status" value="1"/>
</dbReference>
<dbReference type="InterPro" id="IPR000014">
    <property type="entry name" value="PAS"/>
</dbReference>
<dbReference type="GO" id="GO:0003677">
    <property type="term" value="F:DNA binding"/>
    <property type="evidence" value="ECO:0007669"/>
    <property type="project" value="InterPro"/>
</dbReference>
<dbReference type="InterPro" id="IPR035965">
    <property type="entry name" value="PAS-like_dom_sf"/>
</dbReference>
<gene>
    <name evidence="2" type="ORF">CF651_24030</name>
</gene>
<dbReference type="SMART" id="SM00091">
    <property type="entry name" value="PAS"/>
    <property type="match status" value="2"/>
</dbReference>
<evidence type="ECO:0000259" key="1">
    <source>
        <dbReference type="PROSITE" id="PS50943"/>
    </source>
</evidence>
<feature type="domain" description="HTH cro/C1-type" evidence="1">
    <location>
        <begin position="257"/>
        <end position="312"/>
    </location>
</feature>
<protein>
    <recommendedName>
        <fullName evidence="1">HTH cro/C1-type domain-containing protein</fullName>
    </recommendedName>
</protein>
<dbReference type="Gene3D" id="3.30.450.20">
    <property type="entry name" value="PAS domain"/>
    <property type="match status" value="1"/>
</dbReference>
<sequence>MKEQAWSSHAAVQSLLTLLKHKAMAVIETADNGQTFSFVDCNERLLELTGYSRSEFLTKEPLSLIAATHISELHKNRNYLVIRQYFKTETEIIAKHNMKLLVDLELHPMDDPYERLQLVIVEPIPARKWIQHQLAKHPVPVIVSGILNRDLIIELYDPYFDPILEFEQKMFYENISVFDLISEQDHPAIKQALAEMKDKKLVKDLVLKTTRLNNVLELELKIMLRPFFNGSGHILNYAFVITELKPSEETDNPAIKLKIIMAQRSMSAQALSEATGITIQTISKLRNGKITKPQRLTAQLIAAELGVPVTDIWTEIRK</sequence>
<dbReference type="OrthoDB" id="2561450at2"/>
<reference evidence="2 3" key="1">
    <citation type="submission" date="2017-07" db="EMBL/GenBank/DDBJ databases">
        <title>Genome sequencing and assembly of Paenibacillus rigui.</title>
        <authorList>
            <person name="Mayilraj S."/>
        </authorList>
    </citation>
    <scope>NUCLEOTIDE SEQUENCE [LARGE SCALE GENOMIC DNA]</scope>
    <source>
        <strain evidence="2 3">JCM 16352</strain>
    </source>
</reference>
<dbReference type="PROSITE" id="PS50943">
    <property type="entry name" value="HTH_CROC1"/>
    <property type="match status" value="1"/>
</dbReference>
<accession>A0A229UK39</accession>
<dbReference type="RefSeq" id="WP_094017433.1">
    <property type="nucleotide sequence ID" value="NZ_NMQW01000039.1"/>
</dbReference>
<dbReference type="Proteomes" id="UP000215509">
    <property type="component" value="Unassembled WGS sequence"/>
</dbReference>
<dbReference type="SUPFAM" id="SSF47413">
    <property type="entry name" value="lambda repressor-like DNA-binding domains"/>
    <property type="match status" value="1"/>
</dbReference>